<dbReference type="Pfam" id="PF12802">
    <property type="entry name" value="MarR_2"/>
    <property type="match status" value="1"/>
</dbReference>
<dbReference type="OrthoDB" id="2289895at2"/>
<dbReference type="PROSITE" id="PS01117">
    <property type="entry name" value="HTH_MARR_1"/>
    <property type="match status" value="1"/>
</dbReference>
<dbReference type="PANTHER" id="PTHR33164:SF43">
    <property type="entry name" value="HTH-TYPE TRANSCRIPTIONAL REPRESSOR YETL"/>
    <property type="match status" value="1"/>
</dbReference>
<gene>
    <name evidence="5" type="ORF">BINDI_0147</name>
</gene>
<sequence length="194" mass="21669">MTAIYAVVSVGVGNRSAPGSGPCLDNEIGFSNNVASYTFEGREMQPELSEHRPEGLVKMANTLLEKQMNESVRGIFPELTGPQFVIVYYLYEHDGLEVTQKAVSDRFRLSHPTVRGIVKRLVKAGWLIAEPQADDRRQMVLILTDRARADLISHRTEVRHALQATGELALSGFSNQESRQLVNYLERIIGNLES</sequence>
<dbReference type="EMBL" id="CP006018">
    <property type="protein sequence ID" value="AIC91433.1"/>
    <property type="molecule type" value="Genomic_DNA"/>
</dbReference>
<keyword evidence="3" id="KW-0804">Transcription</keyword>
<keyword evidence="1" id="KW-0805">Transcription regulation</keyword>
<feature type="domain" description="HTH marR-type" evidence="4">
    <location>
        <begin position="50"/>
        <end position="190"/>
    </location>
</feature>
<dbReference type="InterPro" id="IPR000835">
    <property type="entry name" value="HTH_MarR-typ"/>
</dbReference>
<dbReference type="Gene3D" id="1.10.10.10">
    <property type="entry name" value="Winged helix-like DNA-binding domain superfamily/Winged helix DNA-binding domain"/>
    <property type="match status" value="1"/>
</dbReference>
<keyword evidence="2" id="KW-0238">DNA-binding</keyword>
<dbReference type="GO" id="GO:0006950">
    <property type="term" value="P:response to stress"/>
    <property type="evidence" value="ECO:0007669"/>
    <property type="project" value="TreeGrafter"/>
</dbReference>
<dbReference type="SMART" id="SM00347">
    <property type="entry name" value="HTH_MARR"/>
    <property type="match status" value="1"/>
</dbReference>
<reference evidence="5 6" key="1">
    <citation type="journal article" date="2014" name="Appl. Environ. Microbiol.">
        <title>Genomic encyclopedia of type strains of the genus Bifidobacterium.</title>
        <authorList>
            <person name="Milani C."/>
            <person name="Lugli G.A."/>
            <person name="Duranti S."/>
            <person name="Turroni F."/>
            <person name="Bottacini F."/>
            <person name="Mangifesta M."/>
            <person name="Sanchez B."/>
            <person name="Viappiani A."/>
            <person name="Mancabelli L."/>
            <person name="Taminiau B."/>
            <person name="Delcenserie V."/>
            <person name="Barrangou R."/>
            <person name="Margolles A."/>
            <person name="van Sinderen D."/>
            <person name="Ventura M."/>
        </authorList>
    </citation>
    <scope>NUCLEOTIDE SEQUENCE [LARGE SCALE GENOMIC DNA]</scope>
    <source>
        <strain evidence="5 6">LMG 11587</strain>
    </source>
</reference>
<dbReference type="GO" id="GO:0003700">
    <property type="term" value="F:DNA-binding transcription factor activity"/>
    <property type="evidence" value="ECO:0007669"/>
    <property type="project" value="InterPro"/>
</dbReference>
<protein>
    <submittedName>
        <fullName evidence="5">Putative transcriptional regulator</fullName>
    </submittedName>
</protein>
<keyword evidence="6" id="KW-1185">Reference proteome</keyword>
<dbReference type="InterPro" id="IPR036390">
    <property type="entry name" value="WH_DNA-bd_sf"/>
</dbReference>
<organism evidence="5 6">
    <name type="scientific">Bifidobacterium [indicum] DSM 20214 = LMG 11587</name>
    <dbReference type="NCBI Taxonomy" id="1341694"/>
    <lineage>
        <taxon>Bacteria</taxon>
        <taxon>Bacillati</taxon>
        <taxon>Actinomycetota</taxon>
        <taxon>Actinomycetes</taxon>
        <taxon>Bifidobacteriales</taxon>
        <taxon>Bifidobacteriaceae</taxon>
        <taxon>Bifidobacterium</taxon>
    </lineage>
</organism>
<dbReference type="InterPro" id="IPR039422">
    <property type="entry name" value="MarR/SlyA-like"/>
</dbReference>
<evidence type="ECO:0000256" key="3">
    <source>
        <dbReference type="ARBA" id="ARBA00023163"/>
    </source>
</evidence>
<evidence type="ECO:0000313" key="6">
    <source>
        <dbReference type="Proteomes" id="UP000028569"/>
    </source>
</evidence>
<accession>A0A087VSW4</accession>
<evidence type="ECO:0000256" key="2">
    <source>
        <dbReference type="ARBA" id="ARBA00023125"/>
    </source>
</evidence>
<dbReference type="PROSITE" id="PS50995">
    <property type="entry name" value="HTH_MARR_2"/>
    <property type="match status" value="1"/>
</dbReference>
<dbReference type="RefSeq" id="WP_033491352.1">
    <property type="nucleotide sequence ID" value="NZ_CP006018.1"/>
</dbReference>
<dbReference type="HOGENOM" id="CLU_083287_29_2_11"/>
<dbReference type="InterPro" id="IPR023187">
    <property type="entry name" value="Tscrpt_reg_MarR-type_CS"/>
</dbReference>
<evidence type="ECO:0000256" key="1">
    <source>
        <dbReference type="ARBA" id="ARBA00023015"/>
    </source>
</evidence>
<dbReference type="KEGG" id="bii:BINDI_0147"/>
<evidence type="ECO:0000313" key="5">
    <source>
        <dbReference type="EMBL" id="AIC91433.1"/>
    </source>
</evidence>
<dbReference type="SUPFAM" id="SSF46785">
    <property type="entry name" value="Winged helix' DNA-binding domain"/>
    <property type="match status" value="1"/>
</dbReference>
<dbReference type="PANTHER" id="PTHR33164">
    <property type="entry name" value="TRANSCRIPTIONAL REGULATOR, MARR FAMILY"/>
    <property type="match status" value="1"/>
</dbReference>
<dbReference type="GO" id="GO:0003677">
    <property type="term" value="F:DNA binding"/>
    <property type="evidence" value="ECO:0007669"/>
    <property type="project" value="UniProtKB-KW"/>
</dbReference>
<proteinExistence type="predicted"/>
<evidence type="ECO:0000259" key="4">
    <source>
        <dbReference type="PROSITE" id="PS50995"/>
    </source>
</evidence>
<dbReference type="InterPro" id="IPR036388">
    <property type="entry name" value="WH-like_DNA-bd_sf"/>
</dbReference>
<dbReference type="AlphaFoldDB" id="A0A087VSW4"/>
<name>A0A087VSW4_9BIFI</name>
<dbReference type="Proteomes" id="UP000028569">
    <property type="component" value="Chromosome"/>
</dbReference>